<dbReference type="Pfam" id="PF17932">
    <property type="entry name" value="TetR_C_24"/>
    <property type="match status" value="1"/>
</dbReference>
<evidence type="ECO:0000256" key="2">
    <source>
        <dbReference type="ARBA" id="ARBA00023125"/>
    </source>
</evidence>
<keyword evidence="7" id="KW-1185">Reference proteome</keyword>
<evidence type="ECO:0000256" key="1">
    <source>
        <dbReference type="ARBA" id="ARBA00023015"/>
    </source>
</evidence>
<dbReference type="SUPFAM" id="SSF46689">
    <property type="entry name" value="Homeodomain-like"/>
    <property type="match status" value="1"/>
</dbReference>
<organism evidence="6 7">
    <name type="scientific">Metallumcola ferriviriculae</name>
    <dbReference type="NCBI Taxonomy" id="3039180"/>
    <lineage>
        <taxon>Bacteria</taxon>
        <taxon>Bacillati</taxon>
        <taxon>Bacillota</taxon>
        <taxon>Clostridia</taxon>
        <taxon>Neomoorellales</taxon>
        <taxon>Desulfitibacteraceae</taxon>
        <taxon>Metallumcola</taxon>
    </lineage>
</organism>
<dbReference type="InterPro" id="IPR041490">
    <property type="entry name" value="KstR2_TetR_C"/>
</dbReference>
<dbReference type="Gene3D" id="1.10.357.10">
    <property type="entry name" value="Tetracycline Repressor, domain 2"/>
    <property type="match status" value="1"/>
</dbReference>
<sequence length="193" mass="22089">MDGIARDKRSQILRAAARVFSTKGFHKAKVEEIAAEAEVGKGTVYEYFSSKKELFQEMFKSSSMFYLDVLERKLDNKDSVVEKLRQVVSLHLNFIEKHKDIARIILREHMDLGEHLTSWMIEKQEEKVAYIQKLIDEGIDRGELKVMDTAVVARMFLGAVAFSGHMLFFGQEADTEHLTEQVMETLLNGMAQG</sequence>
<dbReference type="InterPro" id="IPR050109">
    <property type="entry name" value="HTH-type_TetR-like_transc_reg"/>
</dbReference>
<dbReference type="GO" id="GO:0045892">
    <property type="term" value="P:negative regulation of DNA-templated transcription"/>
    <property type="evidence" value="ECO:0007669"/>
    <property type="project" value="UniProtKB-ARBA"/>
</dbReference>
<dbReference type="AlphaFoldDB" id="A0AAU0UKG9"/>
<dbReference type="PANTHER" id="PTHR30055:SF234">
    <property type="entry name" value="HTH-TYPE TRANSCRIPTIONAL REGULATOR BETI"/>
    <property type="match status" value="1"/>
</dbReference>
<protein>
    <submittedName>
        <fullName evidence="6">TetR/AcrR family transcriptional regulator</fullName>
    </submittedName>
</protein>
<accession>A0AAU0UKG9</accession>
<dbReference type="InterPro" id="IPR001647">
    <property type="entry name" value="HTH_TetR"/>
</dbReference>
<dbReference type="FunFam" id="1.10.10.60:FF:000141">
    <property type="entry name" value="TetR family transcriptional regulator"/>
    <property type="match status" value="1"/>
</dbReference>
<feature type="domain" description="HTH tetR-type" evidence="5">
    <location>
        <begin position="6"/>
        <end position="66"/>
    </location>
</feature>
<dbReference type="GO" id="GO:0000976">
    <property type="term" value="F:transcription cis-regulatory region binding"/>
    <property type="evidence" value="ECO:0007669"/>
    <property type="project" value="TreeGrafter"/>
</dbReference>
<evidence type="ECO:0000256" key="4">
    <source>
        <dbReference type="PROSITE-ProRule" id="PRU00335"/>
    </source>
</evidence>
<keyword evidence="1" id="KW-0805">Transcription regulation</keyword>
<evidence type="ECO:0000313" key="7">
    <source>
        <dbReference type="Proteomes" id="UP001329915"/>
    </source>
</evidence>
<reference evidence="6 7" key="1">
    <citation type="submission" date="2023-04" db="EMBL/GenBank/DDBJ databases">
        <authorList>
            <person name="Hsu D."/>
        </authorList>
    </citation>
    <scope>NUCLEOTIDE SEQUENCE [LARGE SCALE GENOMIC DNA]</scope>
    <source>
        <strain evidence="6 7">MK1</strain>
    </source>
</reference>
<dbReference type="InterPro" id="IPR009057">
    <property type="entry name" value="Homeodomain-like_sf"/>
</dbReference>
<dbReference type="GO" id="GO:0003700">
    <property type="term" value="F:DNA-binding transcription factor activity"/>
    <property type="evidence" value="ECO:0007669"/>
    <property type="project" value="TreeGrafter"/>
</dbReference>
<evidence type="ECO:0000313" key="6">
    <source>
        <dbReference type="EMBL" id="WRO20882.1"/>
    </source>
</evidence>
<feature type="DNA-binding region" description="H-T-H motif" evidence="4">
    <location>
        <begin position="29"/>
        <end position="48"/>
    </location>
</feature>
<evidence type="ECO:0000259" key="5">
    <source>
        <dbReference type="PROSITE" id="PS50977"/>
    </source>
</evidence>
<dbReference type="PANTHER" id="PTHR30055">
    <property type="entry name" value="HTH-TYPE TRANSCRIPTIONAL REGULATOR RUTR"/>
    <property type="match status" value="1"/>
</dbReference>
<keyword evidence="3" id="KW-0804">Transcription</keyword>
<dbReference type="RefSeq" id="WP_366923760.1">
    <property type="nucleotide sequence ID" value="NZ_CP121694.1"/>
</dbReference>
<keyword evidence="2 4" id="KW-0238">DNA-binding</keyword>
<dbReference type="PROSITE" id="PS50977">
    <property type="entry name" value="HTH_TETR_2"/>
    <property type="match status" value="1"/>
</dbReference>
<gene>
    <name evidence="6" type="ORF">MFMK1_000672</name>
</gene>
<proteinExistence type="predicted"/>
<dbReference type="PRINTS" id="PR00455">
    <property type="entry name" value="HTHTETR"/>
</dbReference>
<dbReference type="SUPFAM" id="SSF48498">
    <property type="entry name" value="Tetracyclin repressor-like, C-terminal domain"/>
    <property type="match status" value="1"/>
</dbReference>
<dbReference type="Proteomes" id="UP001329915">
    <property type="component" value="Chromosome"/>
</dbReference>
<dbReference type="EMBL" id="CP121694">
    <property type="protein sequence ID" value="WRO20882.1"/>
    <property type="molecule type" value="Genomic_DNA"/>
</dbReference>
<dbReference type="KEGG" id="dbc:MFMK1_000672"/>
<dbReference type="InterPro" id="IPR036271">
    <property type="entry name" value="Tet_transcr_reg_TetR-rel_C_sf"/>
</dbReference>
<dbReference type="Pfam" id="PF00440">
    <property type="entry name" value="TetR_N"/>
    <property type="match status" value="1"/>
</dbReference>
<evidence type="ECO:0000256" key="3">
    <source>
        <dbReference type="ARBA" id="ARBA00023163"/>
    </source>
</evidence>
<name>A0AAU0UKG9_9FIRM</name>
<dbReference type="Gene3D" id="1.10.10.60">
    <property type="entry name" value="Homeodomain-like"/>
    <property type="match status" value="1"/>
</dbReference>